<proteinExistence type="predicted"/>
<dbReference type="RefSeq" id="WP_199026098.1">
    <property type="nucleotide sequence ID" value="NZ_JAELVR010000012.1"/>
</dbReference>
<dbReference type="PANTHER" id="PTHR22642">
    <property type="entry name" value="IMIDAZOLONEPROPIONASE"/>
    <property type="match status" value="1"/>
</dbReference>
<dbReference type="InterPro" id="IPR033932">
    <property type="entry name" value="YtcJ-like"/>
</dbReference>
<dbReference type="GO" id="GO:0016810">
    <property type="term" value="F:hydrolase activity, acting on carbon-nitrogen (but not peptide) bonds"/>
    <property type="evidence" value="ECO:0007669"/>
    <property type="project" value="InterPro"/>
</dbReference>
<dbReference type="EMBL" id="JAELVR010000012">
    <property type="protein sequence ID" value="MBJ6373228.1"/>
    <property type="molecule type" value="Genomic_DNA"/>
</dbReference>
<dbReference type="InterPro" id="IPR032466">
    <property type="entry name" value="Metal_Hydrolase"/>
</dbReference>
<sequence>MTRADCIIENGRVLTMDEDKPDAEAVAIADGRILAVGSTADMRDLAGPDTRRIDAQGATVMPGLVEAHLHLFAGAFGLRLLQLDGVRGLPALRDRLQRYAKDNPDETLLICKQADYNLFGDGIATTRQMLDEALAERPAIFIAPDHHTAWANTAALKKAGILSGLDTPTGSEVVMGEDGFATGELRENGAFDPVMELRSSGGREGLGLAGLEPAFPPTPAQRAEDIAVVKEGLKLCASYGFTSLHNMDGNRYQLELLREIEEAGDLICRTDIPFHLTPSKAIDSLAEAEVLRAEFASDRLSSRRVKMFMDGVIDSSTAVLVDDYADRAGWRGELLHSPERFRSAAIEADRRGFQIAVHAIGDGAIRNTLDGFEAAQRANGKRDSRHRIEHVELLNPRDLPRFRDLGVVASMQPSHPPGAMDFPLQPWLSRVGEARWPWAFPLDALRAQGTPIAFASDWPVADLDPMRSVKAAMMRRAWKEGDPHNASTLLQSLHAYTAGGAFAGHEDHRLGRLAPGLLADIVVMDRDLQAQSAEEIGQARAAMTFSEGVLTWEA</sequence>
<dbReference type="SUPFAM" id="SSF51556">
    <property type="entry name" value="Metallo-dependent hydrolases"/>
    <property type="match status" value="1"/>
</dbReference>
<dbReference type="Gene3D" id="3.20.20.140">
    <property type="entry name" value="Metal-dependent hydrolases"/>
    <property type="match status" value="1"/>
</dbReference>
<dbReference type="Gene3D" id="3.10.310.70">
    <property type="match status" value="1"/>
</dbReference>
<dbReference type="Gene3D" id="2.30.40.10">
    <property type="entry name" value="Urease, subunit C, domain 1"/>
    <property type="match status" value="1"/>
</dbReference>
<comment type="caution">
    <text evidence="2">The sequence shown here is derived from an EMBL/GenBank/DDBJ whole genome shotgun (WGS) entry which is preliminary data.</text>
</comment>
<dbReference type="SUPFAM" id="SSF51338">
    <property type="entry name" value="Composite domain of metallo-dependent hydrolases"/>
    <property type="match status" value="1"/>
</dbReference>
<gene>
    <name evidence="2" type="ORF">JF290_17010</name>
</gene>
<dbReference type="InterPro" id="IPR013108">
    <property type="entry name" value="Amidohydro_3"/>
</dbReference>
<accession>A0A8J7LSU6</accession>
<dbReference type="Proteomes" id="UP000619079">
    <property type="component" value="Unassembled WGS sequence"/>
</dbReference>
<organism evidence="2 3">
    <name type="scientific">Sedimentitalea arenosa</name>
    <dbReference type="NCBI Taxonomy" id="2798803"/>
    <lineage>
        <taxon>Bacteria</taxon>
        <taxon>Pseudomonadati</taxon>
        <taxon>Pseudomonadota</taxon>
        <taxon>Alphaproteobacteria</taxon>
        <taxon>Rhodobacterales</taxon>
        <taxon>Paracoccaceae</taxon>
        <taxon>Sedimentitalea</taxon>
    </lineage>
</organism>
<dbReference type="PANTHER" id="PTHR22642:SF2">
    <property type="entry name" value="PROTEIN LONG AFTER FAR-RED 3"/>
    <property type="match status" value="1"/>
</dbReference>
<evidence type="ECO:0000259" key="1">
    <source>
        <dbReference type="Pfam" id="PF07969"/>
    </source>
</evidence>
<reference evidence="2" key="1">
    <citation type="submission" date="2020-12" db="EMBL/GenBank/DDBJ databases">
        <title>Sedimentitalea sp. nov., isolated from sand in Incheon.</title>
        <authorList>
            <person name="Kim W."/>
        </authorList>
    </citation>
    <scope>NUCLEOTIDE SEQUENCE</scope>
    <source>
        <strain evidence="2">CAU 1593</strain>
    </source>
</reference>
<dbReference type="Pfam" id="PF07969">
    <property type="entry name" value="Amidohydro_3"/>
    <property type="match status" value="1"/>
</dbReference>
<dbReference type="CDD" id="cd01300">
    <property type="entry name" value="YtcJ_like"/>
    <property type="match status" value="1"/>
</dbReference>
<evidence type="ECO:0000313" key="3">
    <source>
        <dbReference type="Proteomes" id="UP000619079"/>
    </source>
</evidence>
<feature type="domain" description="Amidohydrolase 3" evidence="1">
    <location>
        <begin position="53"/>
        <end position="549"/>
    </location>
</feature>
<protein>
    <submittedName>
        <fullName evidence="2">Amidohydrolase</fullName>
    </submittedName>
</protein>
<keyword evidence="3" id="KW-1185">Reference proteome</keyword>
<dbReference type="AlphaFoldDB" id="A0A8J7LSU6"/>
<dbReference type="InterPro" id="IPR011059">
    <property type="entry name" value="Metal-dep_hydrolase_composite"/>
</dbReference>
<evidence type="ECO:0000313" key="2">
    <source>
        <dbReference type="EMBL" id="MBJ6373228.1"/>
    </source>
</evidence>
<name>A0A8J7LSU6_9RHOB</name>